<evidence type="ECO:0000256" key="1">
    <source>
        <dbReference type="SAM" id="Coils"/>
    </source>
</evidence>
<feature type="coiled-coil region" evidence="1">
    <location>
        <begin position="310"/>
        <end position="375"/>
    </location>
</feature>
<dbReference type="PROSITE" id="PS51257">
    <property type="entry name" value="PROKAR_LIPOPROTEIN"/>
    <property type="match status" value="1"/>
</dbReference>
<organism evidence="2 3">
    <name type="scientific">Lujinxingia vulgaris</name>
    <dbReference type="NCBI Taxonomy" id="2600176"/>
    <lineage>
        <taxon>Bacteria</taxon>
        <taxon>Deltaproteobacteria</taxon>
        <taxon>Bradymonadales</taxon>
        <taxon>Lujinxingiaceae</taxon>
        <taxon>Lujinxingia</taxon>
    </lineage>
</organism>
<evidence type="ECO:0000313" key="2">
    <source>
        <dbReference type="EMBL" id="TXD35388.1"/>
    </source>
</evidence>
<evidence type="ECO:0000313" key="3">
    <source>
        <dbReference type="Proteomes" id="UP000321412"/>
    </source>
</evidence>
<dbReference type="AlphaFoldDB" id="A0A5C6X565"/>
<reference evidence="2 3" key="1">
    <citation type="submission" date="2019-08" db="EMBL/GenBank/DDBJ databases">
        <title>Bradymonadales sp. TMQ4.</title>
        <authorList>
            <person name="Liang Q."/>
        </authorList>
    </citation>
    <scope>NUCLEOTIDE SEQUENCE [LARGE SCALE GENOMIC DNA]</scope>
    <source>
        <strain evidence="2 3">TMQ4</strain>
    </source>
</reference>
<name>A0A5C6X565_9DELT</name>
<accession>A0A5C6X565</accession>
<dbReference type="RefSeq" id="WP_146982525.1">
    <property type="nucleotide sequence ID" value="NZ_VOSM01000009.1"/>
</dbReference>
<sequence>MMWTRALFRLGSIALLVFGVGCAHGRSIKHGDEYFERGNYEAALRSYRDAQVARPGSEEALARARQAERLLADDATERLRAAVDGEGRVGPALQRADEVLGLVLSEDLQRRVVTQVESSVLTLVERSRVGGRLANALAILDQAQFVANSHPGAFGKGYRVFSHRVDELEGQWSEELVERSRAAASGGRLASAALYGAMAQSLISGAPSPVGEPEGFARQVRVQHGWAVVAQQVGGDRASSVEETLRAREPFAAIGFGADARQYQFEAVMSLEGSEPRVERWEEVEQRSEEYQSGTREVPNPAYLSQRDELIEAESYVVRLERDIAKSEHELHEYRREFRKDKREGMSTSLSSMGIEREEERLSRLHEDMIDARYRVEREYLELQRIAPTLLEAVYSMHSYEVVAQWAELAATYDVVIDAPALAFEHIGSVDVAEREVSFRHSAQPVIDLRARRDPLPRAAVLGELFEASLAEGVADELLTGFERYRRQFVDRPGSAVERVEALATYILLSPQRVDASLAHELAELSGVPAPEAVLTRLVATPGARVAVR</sequence>
<dbReference type="OrthoDB" id="5493541at2"/>
<comment type="caution">
    <text evidence="2">The sequence shown here is derived from an EMBL/GenBank/DDBJ whole genome shotgun (WGS) entry which is preliminary data.</text>
</comment>
<protein>
    <submittedName>
        <fullName evidence="2">Uncharacterized protein</fullName>
    </submittedName>
</protein>
<gene>
    <name evidence="2" type="ORF">FRC98_16360</name>
</gene>
<proteinExistence type="predicted"/>
<dbReference type="Proteomes" id="UP000321412">
    <property type="component" value="Unassembled WGS sequence"/>
</dbReference>
<dbReference type="EMBL" id="VOSM01000009">
    <property type="protein sequence ID" value="TXD35388.1"/>
    <property type="molecule type" value="Genomic_DNA"/>
</dbReference>
<keyword evidence="1" id="KW-0175">Coiled coil</keyword>
<keyword evidence="3" id="KW-1185">Reference proteome</keyword>